<evidence type="ECO:0000256" key="6">
    <source>
        <dbReference type="ARBA" id="ARBA00022824"/>
    </source>
</evidence>
<evidence type="ECO:0000256" key="1">
    <source>
        <dbReference type="ARBA" id="ARBA00004477"/>
    </source>
</evidence>
<dbReference type="OrthoDB" id="28748at2759"/>
<accession>A0A4P9Z7J5</accession>
<evidence type="ECO:0000256" key="4">
    <source>
        <dbReference type="ARBA" id="ARBA00022502"/>
    </source>
</evidence>
<evidence type="ECO:0000256" key="9">
    <source>
        <dbReference type="ARBA" id="ARBA00023180"/>
    </source>
</evidence>
<dbReference type="PANTHER" id="PTHR21072">
    <property type="entry name" value="GPI TRANSAMIDASE COMPONENT PIG-S"/>
    <property type="match status" value="1"/>
</dbReference>
<keyword evidence="4" id="KW-0337">GPI-anchor biosynthesis</keyword>
<feature type="compositionally biased region" description="Basic and acidic residues" evidence="10">
    <location>
        <begin position="454"/>
        <end position="463"/>
    </location>
</feature>
<keyword evidence="9" id="KW-0325">Glycoprotein</keyword>
<dbReference type="UniPathway" id="UPA00196"/>
<feature type="region of interest" description="Disordered" evidence="10">
    <location>
        <begin position="435"/>
        <end position="463"/>
    </location>
</feature>
<evidence type="ECO:0000256" key="2">
    <source>
        <dbReference type="ARBA" id="ARBA00004687"/>
    </source>
</evidence>
<evidence type="ECO:0000256" key="10">
    <source>
        <dbReference type="SAM" id="MobiDB-lite"/>
    </source>
</evidence>
<dbReference type="GO" id="GO:0042765">
    <property type="term" value="C:GPI-anchor transamidase complex"/>
    <property type="evidence" value="ECO:0007669"/>
    <property type="project" value="InterPro"/>
</dbReference>
<evidence type="ECO:0000256" key="7">
    <source>
        <dbReference type="ARBA" id="ARBA00022989"/>
    </source>
</evidence>
<dbReference type="EMBL" id="KZ989140">
    <property type="protein sequence ID" value="RKP27881.1"/>
    <property type="molecule type" value="Genomic_DNA"/>
</dbReference>
<keyword evidence="5 11" id="KW-0812">Transmembrane</keyword>
<evidence type="ECO:0000256" key="11">
    <source>
        <dbReference type="SAM" id="Phobius"/>
    </source>
</evidence>
<keyword evidence="6" id="KW-0256">Endoplasmic reticulum</keyword>
<dbReference type="GO" id="GO:0006506">
    <property type="term" value="P:GPI anchor biosynthetic process"/>
    <property type="evidence" value="ECO:0007669"/>
    <property type="project" value="UniProtKB-UniPathway"/>
</dbReference>
<keyword evidence="7 11" id="KW-1133">Transmembrane helix</keyword>
<feature type="transmembrane region" description="Helical" evidence="11">
    <location>
        <begin position="33"/>
        <end position="49"/>
    </location>
</feature>
<sequence>MPRAKRPSRAGVRACVCVEFKGSRRALRWQRRILGVFCGSLLLGVPLWWRTTRVYRASLPLPAIDTWNHNETRVDVDPTMAWQTTVALSVDVASDELRVMPPSRNYQVMFSLMNEDPRARLVNWEIEPSIRTWLGPFFRRLSPVANATLLTQVQHYATLEVQLEERASPAGKVERYLPAEKLGNFINSAEWNLASVVSNDPTIHMLVYTPSPEKGRIYVLDEANATLPLNAFLIPQWGGIVIENAADEANAHGALELLTVTRLKPIMEVFLSQLRDLLGVRDARSLMSTVRQLWHIDCMPSRRYGVTGWELDSMMRRRLGQRIISAITTLQALARLVTSIESMPIGDHIKTKVYDVLEHLSEARQQLAAGDLAGGFQAATRAAELAEAAFFDHTMVAQLYFPDEHKFAVYMPLFVPIGVPMVLALLRELKQLKKGRKTPASDADGGDGGSSHDTTAKQEDDRQ</sequence>
<gene>
    <name evidence="12" type="ORF">SYNPS1DRAFT_12027</name>
</gene>
<organism evidence="12 13">
    <name type="scientific">Syncephalis pseudoplumigaleata</name>
    <dbReference type="NCBI Taxonomy" id="1712513"/>
    <lineage>
        <taxon>Eukaryota</taxon>
        <taxon>Fungi</taxon>
        <taxon>Fungi incertae sedis</taxon>
        <taxon>Zoopagomycota</taxon>
        <taxon>Zoopagomycotina</taxon>
        <taxon>Zoopagomycetes</taxon>
        <taxon>Zoopagales</taxon>
        <taxon>Piptocephalidaceae</taxon>
        <taxon>Syncephalis</taxon>
    </lineage>
</organism>
<name>A0A4P9Z7J5_9FUNG</name>
<protein>
    <submittedName>
        <fullName evidence="12">Phosphatidylinositol-glycan biosynthesis class S protein-domain-containing protein</fullName>
    </submittedName>
</protein>
<evidence type="ECO:0000256" key="3">
    <source>
        <dbReference type="ARBA" id="ARBA00005316"/>
    </source>
</evidence>
<dbReference type="GO" id="GO:0016255">
    <property type="term" value="P:attachment of GPI anchor to protein"/>
    <property type="evidence" value="ECO:0007669"/>
    <property type="project" value="InterPro"/>
</dbReference>
<comment type="similarity">
    <text evidence="3">Belongs to the PIGS family.</text>
</comment>
<evidence type="ECO:0000313" key="13">
    <source>
        <dbReference type="Proteomes" id="UP000278143"/>
    </source>
</evidence>
<dbReference type="Proteomes" id="UP000278143">
    <property type="component" value="Unassembled WGS sequence"/>
</dbReference>
<dbReference type="PANTHER" id="PTHR21072:SF13">
    <property type="entry name" value="GPI TRANSAMIDASE COMPONENT PIG-S"/>
    <property type="match status" value="1"/>
</dbReference>
<dbReference type="Pfam" id="PF10510">
    <property type="entry name" value="PIG-S"/>
    <property type="match status" value="2"/>
</dbReference>
<dbReference type="InterPro" id="IPR019540">
    <property type="entry name" value="PtdIno-glycan_biosynth_class_S"/>
</dbReference>
<reference evidence="13" key="1">
    <citation type="journal article" date="2018" name="Nat. Microbiol.">
        <title>Leveraging single-cell genomics to expand the fungal tree of life.</title>
        <authorList>
            <person name="Ahrendt S.R."/>
            <person name="Quandt C.A."/>
            <person name="Ciobanu D."/>
            <person name="Clum A."/>
            <person name="Salamov A."/>
            <person name="Andreopoulos B."/>
            <person name="Cheng J.F."/>
            <person name="Woyke T."/>
            <person name="Pelin A."/>
            <person name="Henrissat B."/>
            <person name="Reynolds N.K."/>
            <person name="Benny G.L."/>
            <person name="Smith M.E."/>
            <person name="James T.Y."/>
            <person name="Grigoriev I.V."/>
        </authorList>
    </citation>
    <scope>NUCLEOTIDE SEQUENCE [LARGE SCALE GENOMIC DNA]</scope>
    <source>
        <strain evidence="13">Benny S71-1</strain>
    </source>
</reference>
<comment type="pathway">
    <text evidence="2">Glycolipid biosynthesis; glycosylphosphatidylinositol-anchor biosynthesis.</text>
</comment>
<evidence type="ECO:0000256" key="5">
    <source>
        <dbReference type="ARBA" id="ARBA00022692"/>
    </source>
</evidence>
<keyword evidence="13" id="KW-1185">Reference proteome</keyword>
<keyword evidence="8 11" id="KW-0472">Membrane</keyword>
<dbReference type="AlphaFoldDB" id="A0A4P9Z7J5"/>
<comment type="subcellular location">
    <subcellularLocation>
        <location evidence="1">Endoplasmic reticulum membrane</location>
        <topology evidence="1">Multi-pass membrane protein</topology>
    </subcellularLocation>
</comment>
<feature type="transmembrane region" description="Helical" evidence="11">
    <location>
        <begin position="407"/>
        <end position="426"/>
    </location>
</feature>
<evidence type="ECO:0000256" key="8">
    <source>
        <dbReference type="ARBA" id="ARBA00023136"/>
    </source>
</evidence>
<evidence type="ECO:0000313" key="12">
    <source>
        <dbReference type="EMBL" id="RKP27881.1"/>
    </source>
</evidence>
<proteinExistence type="inferred from homology"/>